<accession>A0A179DFF6</accession>
<dbReference type="RefSeq" id="WP_068822316.1">
    <property type="nucleotide sequence ID" value="NZ_LWHJ01000027.1"/>
</dbReference>
<dbReference type="STRING" id="1826909.A5893_08935"/>
<reference evidence="1 2" key="2">
    <citation type="submission" date="2016-06" db="EMBL/GenBank/DDBJ databases">
        <title>Pedobacter psychrophilus sp. nov., isolated from Antarctic fragmentary rock.</title>
        <authorList>
            <person name="Svec P."/>
        </authorList>
    </citation>
    <scope>NUCLEOTIDE SEQUENCE [LARGE SCALE GENOMIC DNA]</scope>
    <source>
        <strain evidence="1 2">CCM 8644</strain>
    </source>
</reference>
<name>A0A179DFF6_9SPHI</name>
<protein>
    <submittedName>
        <fullName evidence="1">Uncharacterized protein</fullName>
    </submittedName>
</protein>
<dbReference type="AlphaFoldDB" id="A0A179DFF6"/>
<evidence type="ECO:0000313" key="2">
    <source>
        <dbReference type="Proteomes" id="UP000078459"/>
    </source>
</evidence>
<keyword evidence="2" id="KW-1185">Reference proteome</keyword>
<dbReference type="OrthoDB" id="798395at2"/>
<dbReference type="EMBL" id="LWHJ01000027">
    <property type="protein sequence ID" value="OAQ39698.1"/>
    <property type="molecule type" value="Genomic_DNA"/>
</dbReference>
<reference evidence="1 2" key="1">
    <citation type="submission" date="2016-04" db="EMBL/GenBank/DDBJ databases">
        <authorList>
            <person name="Evans L.H."/>
            <person name="Alamgir A."/>
            <person name="Owens N."/>
            <person name="Weber N.D."/>
            <person name="Virtaneva K."/>
            <person name="Barbian K."/>
            <person name="Babar A."/>
            <person name="Rosenke K."/>
        </authorList>
    </citation>
    <scope>NUCLEOTIDE SEQUENCE [LARGE SCALE GENOMIC DNA]</scope>
    <source>
        <strain evidence="1 2">CCM 8644</strain>
    </source>
</reference>
<gene>
    <name evidence="1" type="ORF">A5893_08935</name>
</gene>
<proteinExistence type="predicted"/>
<organism evidence="1 2">
    <name type="scientific">Pedobacter psychrophilus</name>
    <dbReference type="NCBI Taxonomy" id="1826909"/>
    <lineage>
        <taxon>Bacteria</taxon>
        <taxon>Pseudomonadati</taxon>
        <taxon>Bacteroidota</taxon>
        <taxon>Sphingobacteriia</taxon>
        <taxon>Sphingobacteriales</taxon>
        <taxon>Sphingobacteriaceae</taxon>
        <taxon>Pedobacter</taxon>
    </lineage>
</organism>
<evidence type="ECO:0000313" key="1">
    <source>
        <dbReference type="EMBL" id="OAQ39698.1"/>
    </source>
</evidence>
<dbReference type="Proteomes" id="UP000078459">
    <property type="component" value="Unassembled WGS sequence"/>
</dbReference>
<comment type="caution">
    <text evidence="1">The sequence shown here is derived from an EMBL/GenBank/DDBJ whole genome shotgun (WGS) entry which is preliminary data.</text>
</comment>
<sequence length="80" mass="9151">MTTLTVEIDKEKDLPALKALFKRLGLNFKVLDNEWGNLNDKEIEGIKSGILDIEEGRILTYEDVMKGINLKLDNFKNNGR</sequence>